<dbReference type="Gene3D" id="3.40.50.620">
    <property type="entry name" value="HUPs"/>
    <property type="match status" value="1"/>
</dbReference>
<keyword evidence="3" id="KW-1185">Reference proteome</keyword>
<feature type="domain" description="UspA" evidence="1">
    <location>
        <begin position="9"/>
        <end position="156"/>
    </location>
</feature>
<dbReference type="SUPFAM" id="SSF52402">
    <property type="entry name" value="Adenine nucleotide alpha hydrolases-like"/>
    <property type="match status" value="1"/>
</dbReference>
<accession>D2S054</accession>
<reference evidence="2 3" key="1">
    <citation type="journal article" date="2010" name="Stand. Genomic Sci.">
        <title>Complete genome sequence of Haloterrigena turkmenica type strain (4k).</title>
        <authorList>
            <person name="Saunders E."/>
            <person name="Tindall B.J."/>
            <person name="Fahnrich R."/>
            <person name="Lapidus A."/>
            <person name="Copeland A."/>
            <person name="Del Rio T.G."/>
            <person name="Lucas S."/>
            <person name="Chen F."/>
            <person name="Tice H."/>
            <person name="Cheng J.F."/>
            <person name="Han C."/>
            <person name="Detter J.C."/>
            <person name="Bruce D."/>
            <person name="Goodwin L."/>
            <person name="Chain P."/>
            <person name="Pitluck S."/>
            <person name="Pati A."/>
            <person name="Ivanova N."/>
            <person name="Mavromatis K."/>
            <person name="Chen A."/>
            <person name="Palaniappan K."/>
            <person name="Land M."/>
            <person name="Hauser L."/>
            <person name="Chang Y.J."/>
            <person name="Jeffries C.D."/>
            <person name="Brettin T."/>
            <person name="Rohde M."/>
            <person name="Goker M."/>
            <person name="Bristow J."/>
            <person name="Eisen J.A."/>
            <person name="Markowitz V."/>
            <person name="Hugenholtz P."/>
            <person name="Klenk H.P."/>
            <person name="Kyrpides N.C."/>
        </authorList>
    </citation>
    <scope>NUCLEOTIDE SEQUENCE [LARGE SCALE GENOMIC DNA]</scope>
    <source>
        <strain evidence="3">ATCC 51198 / DSM 5511 / JCM 9101 / NCIMB 13204 / VKM B-1734 / 4k</strain>
    </source>
</reference>
<name>D2S054_HALTV</name>
<keyword evidence="2" id="KW-0614">Plasmid</keyword>
<dbReference type="Pfam" id="PF00582">
    <property type="entry name" value="Usp"/>
    <property type="match status" value="1"/>
</dbReference>
<evidence type="ECO:0000313" key="2">
    <source>
        <dbReference type="EMBL" id="ADB62751.1"/>
    </source>
</evidence>
<dbReference type="InterPro" id="IPR006016">
    <property type="entry name" value="UspA"/>
</dbReference>
<organism evidence="2 3">
    <name type="scientific">Haloterrigena turkmenica (strain ATCC 51198 / DSM 5511 / JCM 9101 / NCIMB 13204 / VKM B-1734 / 4k)</name>
    <name type="common">Halococcus turkmenicus</name>
    <dbReference type="NCBI Taxonomy" id="543526"/>
    <lineage>
        <taxon>Archaea</taxon>
        <taxon>Methanobacteriati</taxon>
        <taxon>Methanobacteriota</taxon>
        <taxon>Stenosarchaea group</taxon>
        <taxon>Halobacteria</taxon>
        <taxon>Halobacteriales</taxon>
        <taxon>Natrialbaceae</taxon>
        <taxon>Haloterrigena</taxon>
    </lineage>
</organism>
<evidence type="ECO:0000259" key="1">
    <source>
        <dbReference type="Pfam" id="PF00582"/>
    </source>
</evidence>
<dbReference type="KEGG" id="htu:Htur_3893"/>
<gene>
    <name evidence="2" type="ordered locus">Htur_3893</name>
</gene>
<dbReference type="AlphaFoldDB" id="D2S054"/>
<dbReference type="EMBL" id="CP001861">
    <property type="protein sequence ID" value="ADB62751.1"/>
    <property type="molecule type" value="Genomic_DNA"/>
</dbReference>
<dbReference type="HOGENOM" id="CLU_049301_19_1_2"/>
<protein>
    <submittedName>
        <fullName evidence="2">UspA domain protein</fullName>
    </submittedName>
</protein>
<dbReference type="Proteomes" id="UP000001903">
    <property type="component" value="Plasmid pHTUR01"/>
</dbReference>
<evidence type="ECO:0000313" key="3">
    <source>
        <dbReference type="Proteomes" id="UP000001903"/>
    </source>
</evidence>
<dbReference type="InterPro" id="IPR014729">
    <property type="entry name" value="Rossmann-like_a/b/a_fold"/>
</dbReference>
<proteinExistence type="predicted"/>
<dbReference type="CDD" id="cd00293">
    <property type="entry name" value="USP-like"/>
    <property type="match status" value="1"/>
</dbReference>
<sequence length="161" mass="17492">MTDQTDGMENALVVVDDTETHRTLLAEAGRLAHDTGAKLTVLGWITPDQVDETADNIEAIEQVEGTSYSEPDPAATATQFARQFAEGVFDSFDESVEFTADGIVTKENERADAIIEAAERLGCDHVFIVGRRRSPTGKAVFGDVAQRILLNFDGTVTLKMD</sequence>
<geneLocation type="plasmid" evidence="2 3">
    <name>pHTUR01</name>
</geneLocation>